<accession>A0A4Y7KCJ3</accession>
<organism evidence="1 2">
    <name type="scientific">Papaver somniferum</name>
    <name type="common">Opium poppy</name>
    <dbReference type="NCBI Taxonomy" id="3469"/>
    <lineage>
        <taxon>Eukaryota</taxon>
        <taxon>Viridiplantae</taxon>
        <taxon>Streptophyta</taxon>
        <taxon>Embryophyta</taxon>
        <taxon>Tracheophyta</taxon>
        <taxon>Spermatophyta</taxon>
        <taxon>Magnoliopsida</taxon>
        <taxon>Ranunculales</taxon>
        <taxon>Papaveraceae</taxon>
        <taxon>Papaveroideae</taxon>
        <taxon>Papaver</taxon>
    </lineage>
</organism>
<evidence type="ECO:0000313" key="2">
    <source>
        <dbReference type="Proteomes" id="UP000316621"/>
    </source>
</evidence>
<evidence type="ECO:0000313" key="1">
    <source>
        <dbReference type="EMBL" id="RZC69738.1"/>
    </source>
</evidence>
<protein>
    <submittedName>
        <fullName evidence="1">Uncharacterized protein</fullName>
    </submittedName>
</protein>
<reference evidence="1 2" key="1">
    <citation type="journal article" date="2018" name="Science">
        <title>The opium poppy genome and morphinan production.</title>
        <authorList>
            <person name="Guo L."/>
            <person name="Winzer T."/>
            <person name="Yang X."/>
            <person name="Li Y."/>
            <person name="Ning Z."/>
            <person name="He Z."/>
            <person name="Teodor R."/>
            <person name="Lu Y."/>
            <person name="Bowser T.A."/>
            <person name="Graham I.A."/>
            <person name="Ye K."/>
        </authorList>
    </citation>
    <scope>NUCLEOTIDE SEQUENCE [LARGE SCALE GENOMIC DNA]</scope>
    <source>
        <strain evidence="2">cv. HN1</strain>
        <tissue evidence="1">Leaves</tissue>
    </source>
</reference>
<dbReference type="EMBL" id="CM010721">
    <property type="protein sequence ID" value="RZC69738.1"/>
    <property type="molecule type" value="Genomic_DNA"/>
</dbReference>
<dbReference type="Proteomes" id="UP000316621">
    <property type="component" value="Chromosome 7"/>
</dbReference>
<proteinExistence type="predicted"/>
<gene>
    <name evidence="1" type="ORF">C5167_032867</name>
</gene>
<sequence length="103" mass="11485">MNILIIYGAARMENHGTHVYPVVTAIVRSKYLCGICHEVKTVASIVANSISHWTICYGTSGVASYLLPRIFEQLPRLSSVTKSQYFCSVVISYAHRISLQSYT</sequence>
<name>A0A4Y7KCJ3_PAPSO</name>
<keyword evidence="2" id="KW-1185">Reference proteome</keyword>
<dbReference type="Gramene" id="RZC69738">
    <property type="protein sequence ID" value="RZC69738"/>
    <property type="gene ID" value="C5167_032867"/>
</dbReference>
<dbReference type="AlphaFoldDB" id="A0A4Y7KCJ3"/>